<dbReference type="InterPro" id="IPR005610">
    <property type="entry name" value="PSII_Psb28_class-1"/>
</dbReference>
<comment type="similarity">
    <text evidence="5">Belongs to the Psb28 family.</text>
</comment>
<evidence type="ECO:0000256" key="5">
    <source>
        <dbReference type="RuleBase" id="RU003509"/>
    </source>
</evidence>
<protein>
    <recommendedName>
        <fullName evidence="5">Photosystem II reaction center Psb28 protein</fullName>
    </recommendedName>
</protein>
<dbReference type="PANTHER" id="PTHR34963">
    <property type="match status" value="1"/>
</dbReference>
<dbReference type="AlphaFoldDB" id="A0A8J2SXV8"/>
<dbReference type="NCBIfam" id="TIGR03047">
    <property type="entry name" value="PS_II_psb28"/>
    <property type="match status" value="1"/>
</dbReference>
<dbReference type="EMBL" id="CAKKNE010000006">
    <property type="protein sequence ID" value="CAH0379575.1"/>
    <property type="molecule type" value="Genomic_DNA"/>
</dbReference>
<comment type="caution">
    <text evidence="6">The sequence shown here is derived from an EMBL/GenBank/DDBJ whole genome shotgun (WGS) entry which is preliminary data.</text>
</comment>
<dbReference type="GO" id="GO:0015979">
    <property type="term" value="P:photosynthesis"/>
    <property type="evidence" value="ECO:0007669"/>
    <property type="project" value="UniProtKB-KW"/>
</dbReference>
<dbReference type="GO" id="GO:0009523">
    <property type="term" value="C:photosystem II"/>
    <property type="evidence" value="ECO:0007669"/>
    <property type="project" value="UniProtKB-KW"/>
</dbReference>
<gene>
    <name evidence="6" type="ORF">PECAL_6P12030</name>
</gene>
<evidence type="ECO:0000256" key="4">
    <source>
        <dbReference type="ARBA" id="ARBA00023276"/>
    </source>
</evidence>
<keyword evidence="3" id="KW-0472">Membrane</keyword>
<evidence type="ECO:0000313" key="6">
    <source>
        <dbReference type="EMBL" id="CAH0379575.1"/>
    </source>
</evidence>
<dbReference type="InterPro" id="IPR038676">
    <property type="entry name" value="Psb28_c1_sf"/>
</dbReference>
<keyword evidence="4 5" id="KW-0604">Photosystem II</keyword>
<sequence length="220" mass="24069">MQGFGKGQTHATAGGEQCVSSVLHPDCPYIHISNRAHPAALTSCTHSSNPEAVAAMPPGRRRRWTLIALLAKTTAFSDIKRARDLKPIIREDSPSSDPVIQFVPGVDETVIPEVSMTRSATSQRDGKFFTGTATFWFPRADALYREITPDSLIAGMRLCDAEGCMTTEDVRAKFVRGNPSGISAVVLLTNPDEWNRFMRFMKRYSDKNGMGFTAADASSP</sequence>
<comment type="subcellular location">
    <subcellularLocation>
        <location evidence="1">Membrane</location>
        <topology evidence="1">Peripheral membrane protein</topology>
    </subcellularLocation>
</comment>
<evidence type="ECO:0000256" key="3">
    <source>
        <dbReference type="ARBA" id="ARBA00023136"/>
    </source>
</evidence>
<dbReference type="PANTHER" id="PTHR34963:SF2">
    <property type="entry name" value="PHOTOSYSTEM II REACTION CENTER PSB28 PROTEIN, CHLOROPLASTIC"/>
    <property type="match status" value="1"/>
</dbReference>
<keyword evidence="2 5" id="KW-0602">Photosynthesis</keyword>
<dbReference type="Proteomes" id="UP000789595">
    <property type="component" value="Unassembled WGS sequence"/>
</dbReference>
<dbReference type="Gene3D" id="2.40.30.220">
    <property type="entry name" value="Photosystem II Psb28"/>
    <property type="match status" value="1"/>
</dbReference>
<dbReference type="OrthoDB" id="1938621at2759"/>
<keyword evidence="7" id="KW-1185">Reference proteome</keyword>
<evidence type="ECO:0000313" key="7">
    <source>
        <dbReference type="Proteomes" id="UP000789595"/>
    </source>
</evidence>
<dbReference type="Pfam" id="PF03912">
    <property type="entry name" value="Psb28"/>
    <property type="match status" value="1"/>
</dbReference>
<name>A0A8J2SXV8_9STRA</name>
<evidence type="ECO:0000256" key="1">
    <source>
        <dbReference type="ARBA" id="ARBA00004170"/>
    </source>
</evidence>
<dbReference type="HAMAP" id="MF_01370">
    <property type="entry name" value="PSII_Psb28"/>
    <property type="match status" value="1"/>
</dbReference>
<proteinExistence type="inferred from homology"/>
<reference evidence="6" key="1">
    <citation type="submission" date="2021-11" db="EMBL/GenBank/DDBJ databases">
        <authorList>
            <consortium name="Genoscope - CEA"/>
            <person name="William W."/>
        </authorList>
    </citation>
    <scope>NUCLEOTIDE SEQUENCE</scope>
</reference>
<evidence type="ECO:0000256" key="2">
    <source>
        <dbReference type="ARBA" id="ARBA00022531"/>
    </source>
</evidence>
<organism evidence="6 7">
    <name type="scientific">Pelagomonas calceolata</name>
    <dbReference type="NCBI Taxonomy" id="35677"/>
    <lineage>
        <taxon>Eukaryota</taxon>
        <taxon>Sar</taxon>
        <taxon>Stramenopiles</taxon>
        <taxon>Ochrophyta</taxon>
        <taxon>Pelagophyceae</taxon>
        <taxon>Pelagomonadales</taxon>
        <taxon>Pelagomonadaceae</taxon>
        <taxon>Pelagomonas</taxon>
    </lineage>
</organism>
<accession>A0A8J2SXV8</accession>